<dbReference type="Proteomes" id="UP000184292">
    <property type="component" value="Unassembled WGS sequence"/>
</dbReference>
<gene>
    <name evidence="5" type="ORF">SAMN05444417_2105</name>
</gene>
<dbReference type="PANTHER" id="PTHR30469">
    <property type="entry name" value="MULTIDRUG RESISTANCE PROTEIN MDTA"/>
    <property type="match status" value="1"/>
</dbReference>
<dbReference type="Gene3D" id="2.40.50.100">
    <property type="match status" value="2"/>
</dbReference>
<dbReference type="Pfam" id="PF25954">
    <property type="entry name" value="Beta-barrel_RND_2"/>
    <property type="match status" value="1"/>
</dbReference>
<name>A0A1M6EPP9_9RHOB</name>
<dbReference type="STRING" id="1447782.SAMN05444417_2105"/>
<dbReference type="EMBL" id="FQYO01000003">
    <property type="protein sequence ID" value="SHI87328.1"/>
    <property type="molecule type" value="Genomic_DNA"/>
</dbReference>
<accession>A0A1M6EPP9</accession>
<organism evidence="5 6">
    <name type="scientific">Wenxinia saemankumensis</name>
    <dbReference type="NCBI Taxonomy" id="1447782"/>
    <lineage>
        <taxon>Bacteria</taxon>
        <taxon>Pseudomonadati</taxon>
        <taxon>Pseudomonadota</taxon>
        <taxon>Alphaproteobacteria</taxon>
        <taxon>Rhodobacterales</taxon>
        <taxon>Roseobacteraceae</taxon>
        <taxon>Wenxinia</taxon>
    </lineage>
</organism>
<feature type="domain" description="Multidrug resistance protein MdtA-like barrel-sandwich hybrid" evidence="3">
    <location>
        <begin position="86"/>
        <end position="297"/>
    </location>
</feature>
<proteinExistence type="inferred from homology"/>
<sequence>MRLLPILTAILVSALLYFLVIDRETLWSFVGRAPAAAAELPEDEIAPPAERTAETGREAVRVVAMSSTAQPIDSAVILRGRTEAARMVEVRAETSGQVVSEPLRRGAIVEAGDTLCELDPGTRAASLQEARARLVEAEARLPEAESQIPAAEAALAEARARRSEGDARVAEARARLSEAEINLNAQRRLAEGGYTSDTQVAGAEAAFESARAGVTAAEASIDGIESGIASAEAGIEGATAAVEGVRAQIESARAAVASAEQEIGKLTITAPFGGLLETDTAELGALLQPGTACATVIRLDEVKLVGFVSEMDVSRIDVGSPLRATLASGRTVEGRVTFLSRSSDETTRTFRLEATVPNPDLSIRDGETAEMLVAAEGREAHLLPQSALTLDDDGRLGIRTVAEGDLVGFQAVELLRDTPQGVWVAGLPEEVDVIVVGQEYVVPGVAVDPTYREAGG</sequence>
<evidence type="ECO:0000256" key="1">
    <source>
        <dbReference type="ARBA" id="ARBA00009477"/>
    </source>
</evidence>
<dbReference type="InterPro" id="IPR058792">
    <property type="entry name" value="Beta-barrel_RND_2"/>
</dbReference>
<dbReference type="GO" id="GO:1990281">
    <property type="term" value="C:efflux pump complex"/>
    <property type="evidence" value="ECO:0007669"/>
    <property type="project" value="TreeGrafter"/>
</dbReference>
<dbReference type="AlphaFoldDB" id="A0A1M6EPP9"/>
<feature type="domain" description="CusB-like beta-barrel" evidence="4">
    <location>
        <begin position="308"/>
        <end position="376"/>
    </location>
</feature>
<dbReference type="OrthoDB" id="9806939at2"/>
<dbReference type="Gene3D" id="1.10.287.470">
    <property type="entry name" value="Helix hairpin bin"/>
    <property type="match status" value="2"/>
</dbReference>
<dbReference type="RefSeq" id="WP_073329623.1">
    <property type="nucleotide sequence ID" value="NZ_FQYO01000003.1"/>
</dbReference>
<dbReference type="NCBIfam" id="TIGR01730">
    <property type="entry name" value="RND_mfp"/>
    <property type="match status" value="1"/>
</dbReference>
<evidence type="ECO:0000259" key="3">
    <source>
        <dbReference type="Pfam" id="PF25917"/>
    </source>
</evidence>
<comment type="similarity">
    <text evidence="1">Belongs to the membrane fusion protein (MFP) (TC 8.A.1) family.</text>
</comment>
<keyword evidence="2" id="KW-0175">Coiled coil</keyword>
<dbReference type="GO" id="GO:0015562">
    <property type="term" value="F:efflux transmembrane transporter activity"/>
    <property type="evidence" value="ECO:0007669"/>
    <property type="project" value="TreeGrafter"/>
</dbReference>
<protein>
    <submittedName>
        <fullName evidence="5">Membrane fusion protein, multidrug efflux system</fullName>
    </submittedName>
</protein>
<evidence type="ECO:0000259" key="4">
    <source>
        <dbReference type="Pfam" id="PF25954"/>
    </source>
</evidence>
<evidence type="ECO:0000313" key="6">
    <source>
        <dbReference type="Proteomes" id="UP000184292"/>
    </source>
</evidence>
<dbReference type="InterPro" id="IPR006143">
    <property type="entry name" value="RND_pump_MFP"/>
</dbReference>
<dbReference type="InterPro" id="IPR058625">
    <property type="entry name" value="MdtA-like_BSH"/>
</dbReference>
<dbReference type="Gene3D" id="2.40.420.20">
    <property type="match status" value="1"/>
</dbReference>
<dbReference type="PANTHER" id="PTHR30469:SF29">
    <property type="entry name" value="BLR2860 PROTEIN"/>
    <property type="match status" value="1"/>
</dbReference>
<feature type="coiled-coil region" evidence="2">
    <location>
        <begin position="127"/>
        <end position="189"/>
    </location>
</feature>
<evidence type="ECO:0000256" key="2">
    <source>
        <dbReference type="SAM" id="Coils"/>
    </source>
</evidence>
<evidence type="ECO:0000313" key="5">
    <source>
        <dbReference type="EMBL" id="SHI87328.1"/>
    </source>
</evidence>
<keyword evidence="6" id="KW-1185">Reference proteome</keyword>
<dbReference type="Gene3D" id="2.40.30.170">
    <property type="match status" value="1"/>
</dbReference>
<reference evidence="5 6" key="1">
    <citation type="submission" date="2016-11" db="EMBL/GenBank/DDBJ databases">
        <authorList>
            <person name="Jaros S."/>
            <person name="Januszkiewicz K."/>
            <person name="Wedrychowicz H."/>
        </authorList>
    </citation>
    <scope>NUCLEOTIDE SEQUENCE [LARGE SCALE GENOMIC DNA]</scope>
    <source>
        <strain evidence="5 6">DSM 100565</strain>
    </source>
</reference>
<dbReference type="SUPFAM" id="SSF111369">
    <property type="entry name" value="HlyD-like secretion proteins"/>
    <property type="match status" value="2"/>
</dbReference>
<dbReference type="Pfam" id="PF25917">
    <property type="entry name" value="BSH_RND"/>
    <property type="match status" value="1"/>
</dbReference>
<feature type="coiled-coil region" evidence="2">
    <location>
        <begin position="242"/>
        <end position="269"/>
    </location>
</feature>